<dbReference type="InterPro" id="IPR029044">
    <property type="entry name" value="Nucleotide-diphossugar_trans"/>
</dbReference>
<reference evidence="2 3" key="1">
    <citation type="journal article" date="2007" name="Appl. Environ. Microbiol.">
        <title>Rhizobial factors required for stem nodule maturation and maintenance in Sesbania rostrata-Azorhizobium caulinodans ORS571 symbiosis.</title>
        <authorList>
            <person name="Suzuki S."/>
            <person name="Aono T."/>
            <person name="Lee KB."/>
            <person name="Suzuki T."/>
            <person name="Liu CT."/>
            <person name="Miwa H."/>
            <person name="Wakao S."/>
            <person name="Iki T."/>
            <person name="Oyaizu H."/>
        </authorList>
    </citation>
    <scope>NUCLEOTIDE SEQUENCE [LARGE SCALE GENOMIC DNA]</scope>
    <source>
        <strain evidence="3">ATCC 43989 / DSM 5975 / JCM 20966 / LMG 6465 / NBRC 14845 / NCIMB 13405 / ORS 571</strain>
    </source>
</reference>
<organism evidence="2 3">
    <name type="scientific">Azorhizobium caulinodans (strain ATCC 43989 / DSM 5975 / JCM 20966 / LMG 6465 / NBRC 14845 / NCIMB 13405 / ORS 571)</name>
    <dbReference type="NCBI Taxonomy" id="438753"/>
    <lineage>
        <taxon>Bacteria</taxon>
        <taxon>Pseudomonadati</taxon>
        <taxon>Pseudomonadota</taxon>
        <taxon>Alphaproteobacteria</taxon>
        <taxon>Hyphomicrobiales</taxon>
        <taxon>Xanthobacteraceae</taxon>
        <taxon>Azorhizobium</taxon>
    </lineage>
</organism>
<dbReference type="AlphaFoldDB" id="A8IHT9"/>
<reference evidence="3" key="2">
    <citation type="submission" date="2007-04" db="EMBL/GenBank/DDBJ databases">
        <title>Complete genome sequence of the nitrogen-fixing bacterium Azorhizobium caulinodans ORS571.</title>
        <authorList>
            <person name="Lee K.B."/>
            <person name="Backer P.D."/>
            <person name="Aono T."/>
            <person name="Liu C.T."/>
            <person name="Suzuki S."/>
            <person name="Suzuki T."/>
            <person name="Kaneko T."/>
            <person name="Yamada M."/>
            <person name="Tabata S."/>
            <person name="Kupfer D.M."/>
            <person name="Najar F.Z."/>
            <person name="Wiley G.B."/>
            <person name="Roe B."/>
            <person name="Binnewies T."/>
            <person name="Ussery D."/>
            <person name="Vereecke D."/>
            <person name="Gevers D."/>
            <person name="Holsters M."/>
            <person name="Oyaizu H."/>
        </authorList>
    </citation>
    <scope>NUCLEOTIDE SEQUENCE [LARGE SCALE GENOMIC DNA]</scope>
    <source>
        <strain evidence="3">ATCC 43989 / DSM 5975 / JCM 20966 / LMG 6465 / NBRC 14845 / NCIMB 13405 / ORS 571</strain>
    </source>
</reference>
<dbReference type="SUPFAM" id="SSF53448">
    <property type="entry name" value="Nucleotide-diphospho-sugar transferases"/>
    <property type="match status" value="1"/>
</dbReference>
<dbReference type="EMBL" id="AP009384">
    <property type="protein sequence ID" value="BAF89319.1"/>
    <property type="molecule type" value="Genomic_DNA"/>
</dbReference>
<evidence type="ECO:0000313" key="3">
    <source>
        <dbReference type="Proteomes" id="UP000000270"/>
    </source>
</evidence>
<dbReference type="RefSeq" id="WP_012171844.1">
    <property type="nucleotide sequence ID" value="NC_009937.1"/>
</dbReference>
<dbReference type="STRING" id="438753.AZC_3321"/>
<accession>A8IHT9</accession>
<reference evidence="2 3" key="5">
    <citation type="journal article" date="2010" name="Appl. Environ. Microbiol.">
        <title>phrR-like gene praR of Azorhizobium caulinodans ORS571 is essential for symbiosis with Sesbania rostrata and is involved in expression of reb genes.</title>
        <authorList>
            <person name="Akiba N."/>
            <person name="Aono T."/>
            <person name="Toyazaki H."/>
            <person name="Sato S."/>
            <person name="Oyaizu H."/>
        </authorList>
    </citation>
    <scope>NUCLEOTIDE SEQUENCE [LARGE SCALE GENOMIC DNA]</scope>
    <source>
        <strain evidence="3">ATCC 43989 / DSM 5975 / JCM 20966 / LMG 6465 / NBRC 14845 / NCIMB 13405 / ORS 571</strain>
    </source>
</reference>
<gene>
    <name evidence="2" type="primary">expE6</name>
    <name evidence="2" type="ordered locus">AZC_3321</name>
</gene>
<dbReference type="eggNOG" id="COG1216">
    <property type="taxonomic scope" value="Bacteria"/>
</dbReference>
<dbReference type="HOGENOM" id="CLU_379434_0_0_5"/>
<reference evidence="2 3" key="4">
    <citation type="journal article" date="2009" name="Appl. Environ. Microbiol.">
        <title>Comparative genome-wide transcriptional profiling of Azorhizobium caulinodans ORS571 grown under free-living and symbiotic conditions.</title>
        <authorList>
            <person name="Tsukada S."/>
            <person name="Aono T."/>
            <person name="Akiba N."/>
            <person name="Lee KB."/>
            <person name="Liu CT."/>
            <person name="Toyazaki H."/>
            <person name="Oyaizu H."/>
        </authorList>
    </citation>
    <scope>NUCLEOTIDE SEQUENCE [LARGE SCALE GENOMIC DNA]</scope>
    <source>
        <strain evidence="3">ATCC 43989 / DSM 5975 / JCM 20966 / LMG 6465 / NBRC 14845 / NCIMB 13405 / ORS 571</strain>
    </source>
</reference>
<keyword evidence="3" id="KW-1185">Reference proteome</keyword>
<feature type="region of interest" description="Disordered" evidence="1">
    <location>
        <begin position="1"/>
        <end position="22"/>
    </location>
</feature>
<evidence type="ECO:0000313" key="2">
    <source>
        <dbReference type="EMBL" id="BAF89319.1"/>
    </source>
</evidence>
<name>A8IHT9_AZOC5</name>
<dbReference type="KEGG" id="azc:AZC_3321"/>
<dbReference type="Gene3D" id="3.90.550.10">
    <property type="entry name" value="Spore Coat Polysaccharide Biosynthesis Protein SpsA, Chain A"/>
    <property type="match status" value="1"/>
</dbReference>
<evidence type="ECO:0000256" key="1">
    <source>
        <dbReference type="SAM" id="MobiDB-lite"/>
    </source>
</evidence>
<reference evidence="2 3" key="6">
    <citation type="journal article" date="2011" name="Appl. Environ. Microbiol.">
        <title>Involvement of the azorhizobial chromosome partition gene (parA) in the onset of bacteroid differentiation during Sesbania rostrata stem nodule development.</title>
        <authorList>
            <person name="Liu CT."/>
            <person name="Lee KB."/>
            <person name="Wang YS."/>
            <person name="Peng MH."/>
            <person name="Lee KT."/>
            <person name="Suzuki S."/>
            <person name="Suzuki T."/>
            <person name="Oyaizu H."/>
        </authorList>
    </citation>
    <scope>NUCLEOTIDE SEQUENCE [LARGE SCALE GENOMIC DNA]</scope>
    <source>
        <strain evidence="3">ATCC 43989 / DSM 5975 / JCM 20966 / LMG 6465 / NBRC 14845 / NCIMB 13405 / ORS 571</strain>
    </source>
</reference>
<dbReference type="Proteomes" id="UP000000270">
    <property type="component" value="Chromosome"/>
</dbReference>
<proteinExistence type="predicted"/>
<sequence length="743" mass="79505">MPDPHAPDRPSTDRPAERGEIHGLPLDGETALVAAVDEGLALIAGMGEMPASVQALLNGDPSAATQAATVSWRRPEAPPEARSGFCALVPLAVLGRGRLTSIVFRRPGHPARYAFARRPVPLEAALQAIAEDAGPSAALVVDGIVEALLAGKPTARRLRAVAAMAQAVARPDGFVEVMGADEDGELFLQGWTADLVPGRARVLAIGTEPMLAELDSASFPREDLAGRSRGFAGVMTGAEKIDAAALQKVLFRSREGWRAITVYERCVRLEPRDVPAHARAVLPRLTAPTDVLARLKAAANRFDGRDTVSELKLPVRLGIDFALMVDGGGVLVSGWIVDCEEHVEAVHLKVGKTGVRIDEGWTRQPRPDVTRAFASDPLFAALDPGHHGHGFLAFAPRVAAHARDAAYLELTLASGPVYRPLPLTRATPRHVLQRLSTAVEPRSAVAAQVVERQLGPLVQTLERRPASGRVMSEAGGFEGSASMALVIGVDEGAAQVGVLLSLLALEPETRALPIVVAVREEWFDEVSAEVRRLADFYRLSLRLVRAEGAQDVCDAIEAGVRASSAEHLLLMCAHVLPRGSGWLPQLERAYRARGGRCLVSPTLLFEDDSIRWAGTMLQGEGTGRGLSDRLVGYPRAAVAEADPMEVTAGTVECCILPRAAFESVEGFTRGYLGIAEKRLDLALKLRLGGTPSVWVPEVEMICADETSEGAAGPAVASWHGLVRKVDRWAFDRRWSLAVANMRS</sequence>
<reference evidence="2 3" key="3">
    <citation type="journal article" date="2008" name="BMC Genomics">
        <title>The genome of the versatile nitrogen fixer Azorhizobium caulinodans ORS571.</title>
        <authorList>
            <person name="Lee KB."/>
            <person name="Backer P.D."/>
            <person name="Aono T."/>
            <person name="Liu CT."/>
            <person name="Suzuki S."/>
            <person name="Suzuki T."/>
            <person name="Kaneko T."/>
            <person name="Yamada M."/>
            <person name="Tabata S."/>
            <person name="Kupfer D.M."/>
            <person name="Najar F.Z."/>
            <person name="Wiley G.B."/>
            <person name="Roe B."/>
            <person name="Binnewies T.T."/>
            <person name="Ussery D.W."/>
            <person name="D'Haeze W."/>
            <person name="Herder J.D."/>
            <person name="Gevers D."/>
            <person name="Vereecke D."/>
            <person name="Holsters M."/>
            <person name="Oyaizu H."/>
        </authorList>
    </citation>
    <scope>NUCLEOTIDE SEQUENCE [LARGE SCALE GENOMIC DNA]</scope>
    <source>
        <strain evidence="3">ATCC 43989 / DSM 5975 / JCM 20966 / LMG 6465 / NBRC 14845 / NCIMB 13405 / ORS 571</strain>
    </source>
</reference>
<feature type="compositionally biased region" description="Basic and acidic residues" evidence="1">
    <location>
        <begin position="1"/>
        <end position="21"/>
    </location>
</feature>
<protein>
    <submittedName>
        <fullName evidence="2">Putative membrane protein</fullName>
    </submittedName>
</protein>